<keyword evidence="1" id="KW-0472">Membrane</keyword>
<sequence>MLGLINILCTYPVLNVLILLYHYVHDFGVTILLFTFSSVLISSLLENLENIINRRSVDQSSSGVKSRGAHFFIGLAHALYLLRSILAIYLGCGLWSALSLLNGMTLSALNDALYSFVPRFSTFPDLYLRWFTILQPGWFFSLVQSLTISPWLIFVLILVLLLIGGYMLARISFTAGCLTLVVEGAFVVSLATWGIPLGLILFLTIIGIAISPILLLAQWYLSNKKVSGIS</sequence>
<evidence type="ECO:0000313" key="2">
    <source>
        <dbReference type="EMBL" id="GHO99395.1"/>
    </source>
</evidence>
<dbReference type="RefSeq" id="WP_220210041.1">
    <property type="nucleotide sequence ID" value="NZ_BNJK01000002.1"/>
</dbReference>
<keyword evidence="1" id="KW-1133">Transmembrane helix</keyword>
<dbReference type="EMBL" id="BNJK01000002">
    <property type="protein sequence ID" value="GHO99395.1"/>
    <property type="molecule type" value="Genomic_DNA"/>
</dbReference>
<feature type="transmembrane region" description="Helical" evidence="1">
    <location>
        <begin position="30"/>
        <end position="48"/>
    </location>
</feature>
<protein>
    <submittedName>
        <fullName evidence="2">Uncharacterized protein</fullName>
    </submittedName>
</protein>
<name>A0A8J3IVS2_9CHLR</name>
<organism evidence="2 3">
    <name type="scientific">Reticulibacter mediterranei</name>
    <dbReference type="NCBI Taxonomy" id="2778369"/>
    <lineage>
        <taxon>Bacteria</taxon>
        <taxon>Bacillati</taxon>
        <taxon>Chloroflexota</taxon>
        <taxon>Ktedonobacteria</taxon>
        <taxon>Ktedonobacterales</taxon>
        <taxon>Reticulibacteraceae</taxon>
        <taxon>Reticulibacter</taxon>
    </lineage>
</organism>
<dbReference type="AlphaFoldDB" id="A0A8J3IVS2"/>
<feature type="transmembrane region" description="Helical" evidence="1">
    <location>
        <begin position="199"/>
        <end position="221"/>
    </location>
</feature>
<reference evidence="2" key="1">
    <citation type="submission" date="2020-10" db="EMBL/GenBank/DDBJ databases">
        <title>Taxonomic study of unclassified bacteria belonging to the class Ktedonobacteria.</title>
        <authorList>
            <person name="Yabe S."/>
            <person name="Wang C.M."/>
            <person name="Zheng Y."/>
            <person name="Sakai Y."/>
            <person name="Cavaletti L."/>
            <person name="Monciardini P."/>
            <person name="Donadio S."/>
        </authorList>
    </citation>
    <scope>NUCLEOTIDE SEQUENCE</scope>
    <source>
        <strain evidence="2">ID150040</strain>
    </source>
</reference>
<keyword evidence="3" id="KW-1185">Reference proteome</keyword>
<keyword evidence="1" id="KW-0812">Transmembrane</keyword>
<evidence type="ECO:0000313" key="3">
    <source>
        <dbReference type="Proteomes" id="UP000597444"/>
    </source>
</evidence>
<feature type="transmembrane region" description="Helical" evidence="1">
    <location>
        <begin position="175"/>
        <end position="193"/>
    </location>
</feature>
<proteinExistence type="predicted"/>
<comment type="caution">
    <text evidence="2">The sequence shown here is derived from an EMBL/GenBank/DDBJ whole genome shotgun (WGS) entry which is preliminary data.</text>
</comment>
<feature type="transmembrane region" description="Helical" evidence="1">
    <location>
        <begin position="149"/>
        <end position="168"/>
    </location>
</feature>
<gene>
    <name evidence="2" type="ORF">KSF_094430</name>
</gene>
<accession>A0A8J3IVS2</accession>
<dbReference type="Proteomes" id="UP000597444">
    <property type="component" value="Unassembled WGS sequence"/>
</dbReference>
<feature type="transmembrane region" description="Helical" evidence="1">
    <location>
        <begin position="7"/>
        <end position="24"/>
    </location>
</feature>
<evidence type="ECO:0000256" key="1">
    <source>
        <dbReference type="SAM" id="Phobius"/>
    </source>
</evidence>